<keyword evidence="5 13" id="KW-0489">Methyltransferase</keyword>
<dbReference type="GO" id="GO:0002935">
    <property type="term" value="F:tRNA (adenine(37)-C2)-methyltransferase activity"/>
    <property type="evidence" value="ECO:0007669"/>
    <property type="project" value="UniProtKB-UniRule"/>
</dbReference>
<dbReference type="PANTHER" id="PTHR30544:SF5">
    <property type="entry name" value="RADICAL SAM CORE DOMAIN-CONTAINING PROTEIN"/>
    <property type="match status" value="1"/>
</dbReference>
<keyword evidence="11 13" id="KW-0411">Iron-sulfur</keyword>
<dbReference type="Pfam" id="PF04055">
    <property type="entry name" value="Radical_SAM"/>
    <property type="match status" value="1"/>
</dbReference>
<evidence type="ECO:0000256" key="7">
    <source>
        <dbReference type="ARBA" id="ARBA00022691"/>
    </source>
</evidence>
<comment type="cofactor">
    <cofactor evidence="13">
        <name>[4Fe-4S] cluster</name>
        <dbReference type="ChEBI" id="CHEBI:49883"/>
    </cofactor>
    <text evidence="13">Binds 1 [4Fe-4S] cluster. The cluster is coordinated with 3 cysteines and an exchangeable S-adenosyl-L-methionine.</text>
</comment>
<organism evidence="15 16">
    <name type="scientific">Desulfitobacterium dehalogenans</name>
    <dbReference type="NCBI Taxonomy" id="36854"/>
    <lineage>
        <taxon>Bacteria</taxon>
        <taxon>Bacillati</taxon>
        <taxon>Bacillota</taxon>
        <taxon>Clostridia</taxon>
        <taxon>Eubacteriales</taxon>
        <taxon>Desulfitobacteriaceae</taxon>
        <taxon>Desulfitobacterium</taxon>
    </lineage>
</organism>
<dbReference type="InterPro" id="IPR058240">
    <property type="entry name" value="rSAM_sf"/>
</dbReference>
<proteinExistence type="inferred from homology"/>
<keyword evidence="8 13" id="KW-0819">tRNA processing</keyword>
<dbReference type="Proteomes" id="UP000553059">
    <property type="component" value="Unassembled WGS sequence"/>
</dbReference>
<feature type="binding site" evidence="13">
    <location>
        <position position="127"/>
    </location>
    <ligand>
        <name>[4Fe-4S] cluster</name>
        <dbReference type="ChEBI" id="CHEBI:49883"/>
        <note>4Fe-4S-S-AdoMet</note>
    </ligand>
</feature>
<dbReference type="PIRSF" id="PIRSF006004">
    <property type="entry name" value="CHP00048"/>
    <property type="match status" value="1"/>
</dbReference>
<dbReference type="InterPro" id="IPR007197">
    <property type="entry name" value="rSAM"/>
</dbReference>
<accession>A0A7C6Z2G2</accession>
<comment type="caution">
    <text evidence="13">Lacks conserved residue(s) required for the propagation of feature annotation.</text>
</comment>
<keyword evidence="10 13" id="KW-0408">Iron</keyword>
<comment type="catalytic activity">
    <reaction evidence="13">
        <text>adenosine(37) in tRNA + 2 reduced [2Fe-2S]-[ferredoxin] + 2 S-adenosyl-L-methionine = 2-methyladenosine(37) in tRNA + 5'-deoxyadenosine + L-methionine + 2 oxidized [2Fe-2S]-[ferredoxin] + S-adenosyl-L-homocysteine</text>
        <dbReference type="Rhea" id="RHEA:43332"/>
        <dbReference type="Rhea" id="RHEA-COMP:10000"/>
        <dbReference type="Rhea" id="RHEA-COMP:10001"/>
        <dbReference type="Rhea" id="RHEA-COMP:10162"/>
        <dbReference type="Rhea" id="RHEA-COMP:10485"/>
        <dbReference type="ChEBI" id="CHEBI:17319"/>
        <dbReference type="ChEBI" id="CHEBI:33737"/>
        <dbReference type="ChEBI" id="CHEBI:33738"/>
        <dbReference type="ChEBI" id="CHEBI:57844"/>
        <dbReference type="ChEBI" id="CHEBI:57856"/>
        <dbReference type="ChEBI" id="CHEBI:59789"/>
        <dbReference type="ChEBI" id="CHEBI:74411"/>
        <dbReference type="ChEBI" id="CHEBI:74497"/>
        <dbReference type="EC" id="2.1.1.192"/>
    </reaction>
</comment>
<dbReference type="Gene3D" id="1.10.150.530">
    <property type="match status" value="1"/>
</dbReference>
<evidence type="ECO:0000256" key="1">
    <source>
        <dbReference type="ARBA" id="ARBA00004496"/>
    </source>
</evidence>
<keyword evidence="4 13" id="KW-0698">rRNA processing</keyword>
<evidence type="ECO:0000256" key="5">
    <source>
        <dbReference type="ARBA" id="ARBA00022603"/>
    </source>
</evidence>
<dbReference type="GO" id="GO:0051539">
    <property type="term" value="F:4 iron, 4 sulfur cluster binding"/>
    <property type="evidence" value="ECO:0007669"/>
    <property type="project" value="UniProtKB-UniRule"/>
</dbReference>
<dbReference type="GO" id="GO:0070475">
    <property type="term" value="P:rRNA base methylation"/>
    <property type="evidence" value="ECO:0007669"/>
    <property type="project" value="UniProtKB-UniRule"/>
</dbReference>
<keyword evidence="3 13" id="KW-0963">Cytoplasm</keyword>
<protein>
    <recommendedName>
        <fullName evidence="13">Probable dual-specificity RNA methyltransferase RlmN</fullName>
        <ecNumber evidence="13">2.1.1.192</ecNumber>
    </recommendedName>
    <alternativeName>
        <fullName evidence="13">23S rRNA (adenine(2503)-C(2))-methyltransferase</fullName>
    </alternativeName>
    <alternativeName>
        <fullName evidence="13">23S rRNA m2A2503 methyltransferase</fullName>
    </alternativeName>
    <alternativeName>
        <fullName evidence="13">Ribosomal RNA large subunit methyltransferase N</fullName>
    </alternativeName>
    <alternativeName>
        <fullName evidence="13">tRNA (adenine(37)-C(2))-methyltransferase</fullName>
    </alternativeName>
    <alternativeName>
        <fullName evidence="13">tRNA m2A37 methyltransferase</fullName>
    </alternativeName>
</protein>
<evidence type="ECO:0000313" key="16">
    <source>
        <dbReference type="Proteomes" id="UP000553059"/>
    </source>
</evidence>
<dbReference type="GO" id="GO:0046872">
    <property type="term" value="F:metal ion binding"/>
    <property type="evidence" value="ECO:0007669"/>
    <property type="project" value="UniProtKB-KW"/>
</dbReference>
<evidence type="ECO:0000259" key="14">
    <source>
        <dbReference type="PROSITE" id="PS51918"/>
    </source>
</evidence>
<dbReference type="Gene3D" id="3.20.20.70">
    <property type="entry name" value="Aldolase class I"/>
    <property type="match status" value="1"/>
</dbReference>
<dbReference type="PANTHER" id="PTHR30544">
    <property type="entry name" value="23S RRNA METHYLTRANSFERASE"/>
    <property type="match status" value="1"/>
</dbReference>
<dbReference type="InterPro" id="IPR004383">
    <property type="entry name" value="rRNA_lsu_MTrfase_RlmN/Cfr"/>
</dbReference>
<gene>
    <name evidence="13 15" type="primary">rlmN</name>
    <name evidence="15" type="ORF">GX523_02330</name>
</gene>
<evidence type="ECO:0000256" key="13">
    <source>
        <dbReference type="HAMAP-Rule" id="MF_01849"/>
    </source>
</evidence>
<dbReference type="GO" id="GO:0070040">
    <property type="term" value="F:rRNA (adenine(2503)-C2-)-methyltransferase activity"/>
    <property type="evidence" value="ECO:0007669"/>
    <property type="project" value="UniProtKB-UniRule"/>
</dbReference>
<dbReference type="AlphaFoldDB" id="A0A7C6Z2G2"/>
<dbReference type="InterPro" id="IPR006638">
    <property type="entry name" value="Elp3/MiaA/NifB-like_rSAM"/>
</dbReference>
<comment type="similarity">
    <text evidence="13">Belongs to the radical SAM superfamily. RlmN family.</text>
</comment>
<dbReference type="HAMAP" id="MF_01849">
    <property type="entry name" value="RNA_methyltr_RlmN"/>
    <property type="match status" value="1"/>
</dbReference>
<feature type="binding site" evidence="13">
    <location>
        <position position="302"/>
    </location>
    <ligand>
        <name>S-adenosyl-L-methionine</name>
        <dbReference type="ChEBI" id="CHEBI:59789"/>
    </ligand>
</feature>
<dbReference type="GO" id="GO:0005737">
    <property type="term" value="C:cytoplasm"/>
    <property type="evidence" value="ECO:0007669"/>
    <property type="project" value="UniProtKB-SubCell"/>
</dbReference>
<dbReference type="SFLD" id="SFLDG01062">
    <property type="entry name" value="methyltransferase_(Class_A)"/>
    <property type="match status" value="1"/>
</dbReference>
<dbReference type="SFLD" id="SFLDF00275">
    <property type="entry name" value="adenosine_C2_methyltransferase"/>
    <property type="match status" value="1"/>
</dbReference>
<dbReference type="InterPro" id="IPR027492">
    <property type="entry name" value="RNA_MTrfase_RlmN"/>
</dbReference>
<dbReference type="NCBIfam" id="TIGR00048">
    <property type="entry name" value="rRNA_mod_RlmN"/>
    <property type="match status" value="1"/>
</dbReference>
<evidence type="ECO:0000256" key="10">
    <source>
        <dbReference type="ARBA" id="ARBA00023004"/>
    </source>
</evidence>
<evidence type="ECO:0000256" key="3">
    <source>
        <dbReference type="ARBA" id="ARBA00022490"/>
    </source>
</evidence>
<keyword evidence="2 13" id="KW-0004">4Fe-4S</keyword>
<comment type="caution">
    <text evidence="15">The sequence shown here is derived from an EMBL/GenBank/DDBJ whole genome shotgun (WGS) entry which is preliminary data.</text>
</comment>
<dbReference type="InterPro" id="IPR048641">
    <property type="entry name" value="RlmN_N"/>
</dbReference>
<evidence type="ECO:0000256" key="11">
    <source>
        <dbReference type="ARBA" id="ARBA00023014"/>
    </source>
</evidence>
<keyword evidence="7 13" id="KW-0949">S-adenosyl-L-methionine</keyword>
<keyword evidence="9 13" id="KW-0479">Metal-binding</keyword>
<evidence type="ECO:0000256" key="6">
    <source>
        <dbReference type="ARBA" id="ARBA00022679"/>
    </source>
</evidence>
<comment type="catalytic activity">
    <reaction evidence="13">
        <text>adenosine(2503) in 23S rRNA + 2 reduced [2Fe-2S]-[ferredoxin] + 2 S-adenosyl-L-methionine = 2-methyladenosine(2503) in 23S rRNA + 5'-deoxyadenosine + L-methionine + 2 oxidized [2Fe-2S]-[ferredoxin] + S-adenosyl-L-homocysteine</text>
        <dbReference type="Rhea" id="RHEA:42916"/>
        <dbReference type="Rhea" id="RHEA-COMP:10000"/>
        <dbReference type="Rhea" id="RHEA-COMP:10001"/>
        <dbReference type="Rhea" id="RHEA-COMP:10152"/>
        <dbReference type="Rhea" id="RHEA-COMP:10282"/>
        <dbReference type="ChEBI" id="CHEBI:17319"/>
        <dbReference type="ChEBI" id="CHEBI:33737"/>
        <dbReference type="ChEBI" id="CHEBI:33738"/>
        <dbReference type="ChEBI" id="CHEBI:57844"/>
        <dbReference type="ChEBI" id="CHEBI:57856"/>
        <dbReference type="ChEBI" id="CHEBI:59789"/>
        <dbReference type="ChEBI" id="CHEBI:74411"/>
        <dbReference type="ChEBI" id="CHEBI:74497"/>
        <dbReference type="EC" id="2.1.1.192"/>
    </reaction>
</comment>
<dbReference type="Pfam" id="PF21016">
    <property type="entry name" value="RlmN_N"/>
    <property type="match status" value="1"/>
</dbReference>
<evidence type="ECO:0000256" key="2">
    <source>
        <dbReference type="ARBA" id="ARBA00022485"/>
    </source>
</evidence>
<dbReference type="FunFam" id="3.20.20.70:FF:000014">
    <property type="entry name" value="Probable dual-specificity RNA methyltransferase RlmN"/>
    <property type="match status" value="1"/>
</dbReference>
<feature type="active site" description="Proton acceptor" evidence="13">
    <location>
        <position position="95"/>
    </location>
</feature>
<comment type="function">
    <text evidence="13">Specifically methylates position 2 of adenine 2503 in 23S rRNA and position 2 of adenine 37 in tRNAs.</text>
</comment>
<dbReference type="EMBL" id="DUTF01000052">
    <property type="protein sequence ID" value="HHY25588.1"/>
    <property type="molecule type" value="Genomic_DNA"/>
</dbReference>
<evidence type="ECO:0000256" key="9">
    <source>
        <dbReference type="ARBA" id="ARBA00022723"/>
    </source>
</evidence>
<dbReference type="GO" id="GO:0019843">
    <property type="term" value="F:rRNA binding"/>
    <property type="evidence" value="ECO:0007669"/>
    <property type="project" value="UniProtKB-UniRule"/>
</dbReference>
<feature type="binding site" evidence="13">
    <location>
        <begin position="227"/>
        <end position="229"/>
    </location>
    <ligand>
        <name>S-adenosyl-L-methionine</name>
        <dbReference type="ChEBI" id="CHEBI:59789"/>
    </ligand>
</feature>
<dbReference type="GO" id="GO:0000049">
    <property type="term" value="F:tRNA binding"/>
    <property type="evidence" value="ECO:0007669"/>
    <property type="project" value="UniProtKB-UniRule"/>
</dbReference>
<reference evidence="15 16" key="1">
    <citation type="journal article" date="2020" name="Biotechnol. Biofuels">
        <title>New insights from the biogas microbiome by comprehensive genome-resolved metagenomics of nearly 1600 species originating from multiple anaerobic digesters.</title>
        <authorList>
            <person name="Campanaro S."/>
            <person name="Treu L."/>
            <person name="Rodriguez-R L.M."/>
            <person name="Kovalovszki A."/>
            <person name="Ziels R.M."/>
            <person name="Maus I."/>
            <person name="Zhu X."/>
            <person name="Kougias P.G."/>
            <person name="Basile A."/>
            <person name="Luo G."/>
            <person name="Schluter A."/>
            <person name="Konstantinidis K.T."/>
            <person name="Angelidaki I."/>
        </authorList>
    </citation>
    <scope>NUCLEOTIDE SEQUENCE [LARGE SCALE GENOMIC DNA]</scope>
    <source>
        <strain evidence="15">AS05jafATM_4</strain>
    </source>
</reference>
<evidence type="ECO:0000256" key="8">
    <source>
        <dbReference type="ARBA" id="ARBA00022694"/>
    </source>
</evidence>
<dbReference type="EC" id="2.1.1.192" evidence="13"/>
<evidence type="ECO:0000256" key="12">
    <source>
        <dbReference type="ARBA" id="ARBA00023157"/>
    </source>
</evidence>
<dbReference type="InterPro" id="IPR013785">
    <property type="entry name" value="Aldolase_TIM"/>
</dbReference>
<comment type="subcellular location">
    <subcellularLocation>
        <location evidence="1 13">Cytoplasm</location>
    </subcellularLocation>
</comment>
<dbReference type="InterPro" id="IPR040072">
    <property type="entry name" value="Methyltransferase_A"/>
</dbReference>
<feature type="binding site" evidence="13">
    <location>
        <position position="204"/>
    </location>
    <ligand>
        <name>S-adenosyl-L-methionine</name>
        <dbReference type="ChEBI" id="CHEBI:59789"/>
    </ligand>
</feature>
<feature type="binding site" evidence="13">
    <location>
        <position position="124"/>
    </location>
    <ligand>
        <name>[4Fe-4S] cluster</name>
        <dbReference type="ChEBI" id="CHEBI:49883"/>
        <note>4Fe-4S-S-AdoMet</note>
    </ligand>
</feature>
<dbReference type="SFLD" id="SFLDS00029">
    <property type="entry name" value="Radical_SAM"/>
    <property type="match status" value="1"/>
</dbReference>
<dbReference type="GO" id="GO:0030488">
    <property type="term" value="P:tRNA methylation"/>
    <property type="evidence" value="ECO:0007669"/>
    <property type="project" value="UniProtKB-UniRule"/>
</dbReference>
<dbReference type="PROSITE" id="PS51918">
    <property type="entry name" value="RADICAL_SAM"/>
    <property type="match status" value="1"/>
</dbReference>
<feature type="binding site" evidence="13">
    <location>
        <begin position="172"/>
        <end position="173"/>
    </location>
    <ligand>
        <name>S-adenosyl-L-methionine</name>
        <dbReference type="ChEBI" id="CHEBI:59789"/>
    </ligand>
</feature>
<dbReference type="SUPFAM" id="SSF102114">
    <property type="entry name" value="Radical SAM enzymes"/>
    <property type="match status" value="1"/>
</dbReference>
<keyword evidence="6 13" id="KW-0808">Transferase</keyword>
<evidence type="ECO:0000256" key="4">
    <source>
        <dbReference type="ARBA" id="ARBA00022552"/>
    </source>
</evidence>
<feature type="binding site" evidence="13">
    <location>
        <position position="120"/>
    </location>
    <ligand>
        <name>[4Fe-4S] cluster</name>
        <dbReference type="ChEBI" id="CHEBI:49883"/>
        <note>4Fe-4S-S-AdoMet</note>
    </ligand>
</feature>
<dbReference type="CDD" id="cd01335">
    <property type="entry name" value="Radical_SAM"/>
    <property type="match status" value="1"/>
</dbReference>
<feature type="domain" description="Radical SAM core" evidence="14">
    <location>
        <begin position="106"/>
        <end position="340"/>
    </location>
</feature>
<sequence length="363" mass="40794">MNTMKRMDCRDLNQRELTQHCVELGLPEFRGRQVFQWVQQKAVQDWEEIRNIGAGDRQKLQEGLFLQPLRKVKEQISQDGTRKFLFRCADGETIECVLMDYDRRKNRDRHTVCVSTQIGCAVGCAFCATGLGGLRRNLSPGEILGQVLDITYIMRQEDPDFQVTNIVFMGMGEPLLNYDAVLKAIELLNDRSGQGIGMRRMTISTSGVAPKIRQLAKDNSQVGLAVSLHSAYDKTRDQLIPMNRRYPLAELMEACEEYTHLTNRRITFEMALISGQATLEAAEEAGHLLKGQLAHVNLIPVNPVAGTGMARPTPKEIQKFAQILESMGIPVSVREEKGTDIDAACGQLRRQLECEQNEPTGPF</sequence>
<feature type="active site" description="S-methylcysteine intermediate" evidence="13">
    <location>
        <position position="345"/>
    </location>
</feature>
<dbReference type="SMART" id="SM00729">
    <property type="entry name" value="Elp3"/>
    <property type="match status" value="1"/>
</dbReference>
<keyword evidence="12 13" id="KW-1015">Disulfide bond</keyword>
<comment type="miscellaneous">
    <text evidence="13">Reaction proceeds by a ping-pong mechanism involving intermediate methylation of a conserved cysteine residue.</text>
</comment>
<name>A0A7C6Z2G2_9FIRM</name>
<evidence type="ECO:0000313" key="15">
    <source>
        <dbReference type="EMBL" id="HHY25588.1"/>
    </source>
</evidence>